<protein>
    <recommendedName>
        <fullName evidence="4">Viral A-type inclusion protein</fullName>
    </recommendedName>
</protein>
<gene>
    <name evidence="2" type="ORF">C8J48_1510</name>
</gene>
<feature type="coiled-coil region" evidence="1">
    <location>
        <begin position="1"/>
        <end position="63"/>
    </location>
</feature>
<dbReference type="AlphaFoldDB" id="A0A2T4ZAJ1"/>
<evidence type="ECO:0000313" key="2">
    <source>
        <dbReference type="EMBL" id="PTM58911.1"/>
    </source>
</evidence>
<dbReference type="RefSeq" id="WP_107725657.1">
    <property type="nucleotide sequence ID" value="NZ_PZZP01000001.1"/>
</dbReference>
<dbReference type="EMBL" id="PZZP01000001">
    <property type="protein sequence ID" value="PTM58911.1"/>
    <property type="molecule type" value="Genomic_DNA"/>
</dbReference>
<evidence type="ECO:0000256" key="1">
    <source>
        <dbReference type="SAM" id="Coils"/>
    </source>
</evidence>
<keyword evidence="3" id="KW-1185">Reference proteome</keyword>
<evidence type="ECO:0000313" key="3">
    <source>
        <dbReference type="Proteomes" id="UP000241639"/>
    </source>
</evidence>
<organism evidence="2 3">
    <name type="scientific">Desmospora activa DSM 45169</name>
    <dbReference type="NCBI Taxonomy" id="1121389"/>
    <lineage>
        <taxon>Bacteria</taxon>
        <taxon>Bacillati</taxon>
        <taxon>Bacillota</taxon>
        <taxon>Bacilli</taxon>
        <taxon>Bacillales</taxon>
        <taxon>Thermoactinomycetaceae</taxon>
        <taxon>Desmospora</taxon>
    </lineage>
</organism>
<dbReference type="Proteomes" id="UP000241639">
    <property type="component" value="Unassembled WGS sequence"/>
</dbReference>
<evidence type="ECO:0008006" key="4">
    <source>
        <dbReference type="Google" id="ProtNLM"/>
    </source>
</evidence>
<keyword evidence="1" id="KW-0175">Coiled coil</keyword>
<accession>A0A2T4ZAJ1</accession>
<sequence length="86" mass="10266">MQQLEQRIKEIKTKLDEAKNLRYKAEVRLEDLERQEKEILAELKELGVEPEQLDEEITKLEREIEQGLQDAWALLPRELIHDGRSE</sequence>
<proteinExistence type="predicted"/>
<comment type="caution">
    <text evidence="2">The sequence shown here is derived from an EMBL/GenBank/DDBJ whole genome shotgun (WGS) entry which is preliminary data.</text>
</comment>
<reference evidence="2 3" key="1">
    <citation type="submission" date="2018-04" db="EMBL/GenBank/DDBJ databases">
        <title>Genomic Encyclopedia of Archaeal and Bacterial Type Strains, Phase II (KMG-II): from individual species to whole genera.</title>
        <authorList>
            <person name="Goeker M."/>
        </authorList>
    </citation>
    <scope>NUCLEOTIDE SEQUENCE [LARGE SCALE GENOMIC DNA]</scope>
    <source>
        <strain evidence="2 3">DSM 45169</strain>
    </source>
</reference>
<name>A0A2T4ZAJ1_9BACL</name>
<dbReference type="OrthoDB" id="2887406at2"/>